<dbReference type="RefSeq" id="WP_109092588.1">
    <property type="nucleotide sequence ID" value="NZ_QETB01000001.1"/>
</dbReference>
<dbReference type="Proteomes" id="UP000245283">
    <property type="component" value="Unassembled WGS sequence"/>
</dbReference>
<keyword evidence="3" id="KW-1185">Reference proteome</keyword>
<name>A0A2V1K6K3_9ACTO</name>
<accession>A0A2V1K6K3</accession>
<gene>
    <name evidence="2" type="ORF">DD236_01380</name>
</gene>
<reference evidence="3" key="1">
    <citation type="submission" date="2018-05" db="EMBL/GenBank/DDBJ databases">
        <authorList>
            <person name="Li Y."/>
        </authorList>
    </citation>
    <scope>NUCLEOTIDE SEQUENCE [LARGE SCALE GENOMIC DNA]</scope>
    <source>
        <strain evidence="3">sk1b4</strain>
    </source>
</reference>
<sequence length="122" mass="13887">MSAKRKQRISDVALAEERERLELKARGLDEIAGLLTKVDAVIDEILTARDRLEAAGMSRMEIVRKLDAVNINRRILRLKREEWAAEVGTQSDKEDSLSEGKYNQELSSEEEHDGLDNESAYE</sequence>
<evidence type="ECO:0000313" key="2">
    <source>
        <dbReference type="EMBL" id="PWF27088.1"/>
    </source>
</evidence>
<comment type="caution">
    <text evidence="2">The sequence shown here is derived from an EMBL/GenBank/DDBJ whole genome shotgun (WGS) entry which is preliminary data.</text>
</comment>
<dbReference type="EMBL" id="QETB01000001">
    <property type="protein sequence ID" value="PWF27088.1"/>
    <property type="molecule type" value="Genomic_DNA"/>
</dbReference>
<protein>
    <submittedName>
        <fullName evidence="2">Uncharacterized protein</fullName>
    </submittedName>
</protein>
<dbReference type="AlphaFoldDB" id="A0A2V1K6K3"/>
<feature type="region of interest" description="Disordered" evidence="1">
    <location>
        <begin position="84"/>
        <end position="122"/>
    </location>
</feature>
<organism evidence="2 3">
    <name type="scientific">Ancrocorticia populi</name>
    <dbReference type="NCBI Taxonomy" id="2175228"/>
    <lineage>
        <taxon>Bacteria</taxon>
        <taxon>Bacillati</taxon>
        <taxon>Actinomycetota</taxon>
        <taxon>Actinomycetes</taxon>
        <taxon>Actinomycetales</taxon>
        <taxon>Actinomycetaceae</taxon>
        <taxon>Ancrocorticia</taxon>
    </lineage>
</organism>
<evidence type="ECO:0000313" key="3">
    <source>
        <dbReference type="Proteomes" id="UP000245283"/>
    </source>
</evidence>
<proteinExistence type="predicted"/>
<evidence type="ECO:0000256" key="1">
    <source>
        <dbReference type="SAM" id="MobiDB-lite"/>
    </source>
</evidence>